<dbReference type="EMBL" id="AP018248">
    <property type="protein sequence ID" value="BAY96340.1"/>
    <property type="molecule type" value="Genomic_DNA"/>
</dbReference>
<dbReference type="Gene3D" id="3.40.50.150">
    <property type="entry name" value="Vaccinia Virus protein VP39"/>
    <property type="match status" value="1"/>
</dbReference>
<evidence type="ECO:0000313" key="2">
    <source>
        <dbReference type="EMBL" id="BAY96340.1"/>
    </source>
</evidence>
<gene>
    <name evidence="2" type="ORF">NIES37_02720</name>
</gene>
<sequence length="384" mass="44370">MSSVNNLKDLLNNAELRAQPRTKWPGNLNFFPFNLSLRFQNFILKCINFLFKDQREVNLNLIMALRESVALNQQLIEEITTLRQQLDEYIDKNSSHIQNIDQQLASVDTHLKKLQDEFILNDSYLKNDLIQQKRLIEMFLEESKKRLPEPFNQEQLQTFVNEEPDLLDAFYVAFEDQFRGQREEILNRLKVYLPLIAETNIGNPDFPILDVGCGRGEWLELLQESGYTARGLDINKVMVEQSRSRGFDVIEADVMLYLQSLPDHTLGAVTGFHIIEHLTFPILMKFFSEVARTLKPGGLAIFETPNPQNVLVGSCNFYFDPTHNHPLPSALIKFMLEIQGLSQVRVIDLHPYPDTYKVSGGELAEKFNNYFYGPQDYAVVGYKL</sequence>
<protein>
    <submittedName>
        <fullName evidence="2">Putative methyltransferase</fullName>
    </submittedName>
</protein>
<dbReference type="RefSeq" id="WP_096573566.1">
    <property type="nucleotide sequence ID" value="NZ_CAWNJS010000001.1"/>
</dbReference>
<keyword evidence="1" id="KW-0175">Coiled coil</keyword>
<proteinExistence type="predicted"/>
<keyword evidence="3" id="KW-1185">Reference proteome</keyword>
<organism evidence="2 3">
    <name type="scientific">Tolypothrix tenuis PCC 7101</name>
    <dbReference type="NCBI Taxonomy" id="231146"/>
    <lineage>
        <taxon>Bacteria</taxon>
        <taxon>Bacillati</taxon>
        <taxon>Cyanobacteriota</taxon>
        <taxon>Cyanophyceae</taxon>
        <taxon>Nostocales</taxon>
        <taxon>Tolypothrichaceae</taxon>
        <taxon>Tolypothrix</taxon>
    </lineage>
</organism>
<dbReference type="AlphaFoldDB" id="A0A1Z4MS89"/>
<dbReference type="Proteomes" id="UP000218785">
    <property type="component" value="Chromosome"/>
</dbReference>
<dbReference type="KEGG" id="ttq:NIES37_02720"/>
<dbReference type="GO" id="GO:0032259">
    <property type="term" value="P:methylation"/>
    <property type="evidence" value="ECO:0007669"/>
    <property type="project" value="UniProtKB-KW"/>
</dbReference>
<dbReference type="PANTHER" id="PTHR43861">
    <property type="entry name" value="TRANS-ACONITATE 2-METHYLTRANSFERASE-RELATED"/>
    <property type="match status" value="1"/>
</dbReference>
<name>A0A1Z4MS89_9CYAN</name>
<keyword evidence="2" id="KW-0808">Transferase</keyword>
<dbReference type="GO" id="GO:0008168">
    <property type="term" value="F:methyltransferase activity"/>
    <property type="evidence" value="ECO:0007669"/>
    <property type="project" value="UniProtKB-KW"/>
</dbReference>
<dbReference type="InterPro" id="IPR029063">
    <property type="entry name" value="SAM-dependent_MTases_sf"/>
</dbReference>
<evidence type="ECO:0000313" key="3">
    <source>
        <dbReference type="Proteomes" id="UP000218785"/>
    </source>
</evidence>
<evidence type="ECO:0000256" key="1">
    <source>
        <dbReference type="SAM" id="Coils"/>
    </source>
</evidence>
<dbReference type="CDD" id="cd02440">
    <property type="entry name" value="AdoMet_MTases"/>
    <property type="match status" value="1"/>
</dbReference>
<dbReference type="Pfam" id="PF13489">
    <property type="entry name" value="Methyltransf_23"/>
    <property type="match status" value="1"/>
</dbReference>
<dbReference type="SUPFAM" id="SSF53335">
    <property type="entry name" value="S-adenosyl-L-methionine-dependent methyltransferases"/>
    <property type="match status" value="1"/>
</dbReference>
<accession>A0A1Z4MS89</accession>
<reference evidence="2 3" key="1">
    <citation type="submission" date="2017-06" db="EMBL/GenBank/DDBJ databases">
        <title>Genome sequencing of cyanobaciteial culture collection at National Institute for Environmental Studies (NIES).</title>
        <authorList>
            <person name="Hirose Y."/>
            <person name="Shimura Y."/>
            <person name="Fujisawa T."/>
            <person name="Nakamura Y."/>
            <person name="Kawachi M."/>
        </authorList>
    </citation>
    <scope>NUCLEOTIDE SEQUENCE [LARGE SCALE GENOMIC DNA]</scope>
    <source>
        <strain evidence="2 3">NIES-37</strain>
    </source>
</reference>
<feature type="coiled-coil region" evidence="1">
    <location>
        <begin position="65"/>
        <end position="117"/>
    </location>
</feature>
<keyword evidence="2" id="KW-0489">Methyltransferase</keyword>